<protein>
    <submittedName>
        <fullName evidence="5">Glutathione S-transferase family protein</fullName>
    </submittedName>
</protein>
<dbReference type="Proteomes" id="UP001165678">
    <property type="component" value="Unassembled WGS sequence"/>
</dbReference>
<organism evidence="5 6">
    <name type="scientific">Larsenimonas rhizosphaerae</name>
    <dbReference type="NCBI Taxonomy" id="2944682"/>
    <lineage>
        <taxon>Bacteria</taxon>
        <taxon>Pseudomonadati</taxon>
        <taxon>Pseudomonadota</taxon>
        <taxon>Gammaproteobacteria</taxon>
        <taxon>Oceanospirillales</taxon>
        <taxon>Halomonadaceae</taxon>
        <taxon>Larsenimonas</taxon>
    </lineage>
</organism>
<evidence type="ECO:0000256" key="3">
    <source>
        <dbReference type="PIRSR" id="PIRSR015753-3"/>
    </source>
</evidence>
<reference evidence="5" key="1">
    <citation type="submission" date="2022-11" db="EMBL/GenBank/DDBJ databases">
        <title>Larsenimonas rhizosphaerae sp. nov., isolated from a tidal mudflat.</title>
        <authorList>
            <person name="Lee S.D."/>
            <person name="Kim I.S."/>
        </authorList>
    </citation>
    <scope>NUCLEOTIDE SEQUENCE</scope>
    <source>
        <strain evidence="5">GH2-1</strain>
    </source>
</reference>
<dbReference type="InterPro" id="IPR016639">
    <property type="entry name" value="GST_Omega/GSH"/>
</dbReference>
<dbReference type="PANTHER" id="PTHR32419">
    <property type="entry name" value="GLUTATHIONYL-HYDROQUINONE REDUCTASE"/>
    <property type="match status" value="1"/>
</dbReference>
<dbReference type="EMBL" id="JAPIVE010000001">
    <property type="protein sequence ID" value="MCX2522991.1"/>
    <property type="molecule type" value="Genomic_DNA"/>
</dbReference>
<comment type="caution">
    <text evidence="5">The sequence shown here is derived from an EMBL/GenBank/DDBJ whole genome shotgun (WGS) entry which is preliminary data.</text>
</comment>
<keyword evidence="6" id="KW-1185">Reference proteome</keyword>
<dbReference type="Pfam" id="PF13410">
    <property type="entry name" value="GST_C_2"/>
    <property type="match status" value="1"/>
</dbReference>
<feature type="domain" description="GST C-terminal" evidence="4">
    <location>
        <begin position="166"/>
        <end position="290"/>
    </location>
</feature>
<name>A0AA41ZEA6_9GAMM</name>
<dbReference type="RefSeq" id="WP_265895401.1">
    <property type="nucleotide sequence ID" value="NZ_JAPIVE010000001.1"/>
</dbReference>
<feature type="binding site" evidence="2">
    <location>
        <begin position="142"/>
        <end position="143"/>
    </location>
    <ligand>
        <name>glutathione</name>
        <dbReference type="ChEBI" id="CHEBI:57925"/>
    </ligand>
</feature>
<dbReference type="SUPFAM" id="SSF52833">
    <property type="entry name" value="Thioredoxin-like"/>
    <property type="match status" value="1"/>
</dbReference>
<dbReference type="InterPro" id="IPR047047">
    <property type="entry name" value="GST_Omega-like_C"/>
</dbReference>
<dbReference type="PANTHER" id="PTHR32419:SF6">
    <property type="entry name" value="GLUTATHIONE S-TRANSFERASE OMEGA-LIKE 1-RELATED"/>
    <property type="match status" value="1"/>
</dbReference>
<dbReference type="PIRSF" id="PIRSF015753">
    <property type="entry name" value="GST"/>
    <property type="match status" value="1"/>
</dbReference>
<dbReference type="InterPro" id="IPR036249">
    <property type="entry name" value="Thioredoxin-like_sf"/>
</dbReference>
<dbReference type="GO" id="GO:0005737">
    <property type="term" value="C:cytoplasm"/>
    <property type="evidence" value="ECO:0007669"/>
    <property type="project" value="TreeGrafter"/>
</dbReference>
<evidence type="ECO:0000313" key="5">
    <source>
        <dbReference type="EMBL" id="MCX2522991.1"/>
    </source>
</evidence>
<feature type="site" description="Lowers pKa of active site Cys" evidence="3">
    <location>
        <position position="290"/>
    </location>
</feature>
<dbReference type="InterPro" id="IPR036282">
    <property type="entry name" value="Glutathione-S-Trfase_C_sf"/>
</dbReference>
<dbReference type="SFLD" id="SFLDG01206">
    <property type="entry name" value="Xi.1"/>
    <property type="match status" value="1"/>
</dbReference>
<dbReference type="Gene3D" id="1.20.1050.10">
    <property type="match status" value="1"/>
</dbReference>
<dbReference type="InterPro" id="IPR040079">
    <property type="entry name" value="Glutathione_S-Trfase"/>
</dbReference>
<feature type="binding site" evidence="2">
    <location>
        <begin position="124"/>
        <end position="127"/>
    </location>
    <ligand>
        <name>glutathione</name>
        <dbReference type="ChEBI" id="CHEBI:57925"/>
    </ligand>
</feature>
<dbReference type="AlphaFoldDB" id="A0AA41ZEA6"/>
<proteinExistence type="predicted"/>
<dbReference type="PROSITE" id="PS50405">
    <property type="entry name" value="GST_CTER"/>
    <property type="match status" value="1"/>
</dbReference>
<dbReference type="InterPro" id="IPR010987">
    <property type="entry name" value="Glutathione-S-Trfase_C-like"/>
</dbReference>
<feature type="active site" description="Proton donor/acceptor" evidence="1">
    <location>
        <position position="189"/>
    </location>
</feature>
<evidence type="ECO:0000259" key="4">
    <source>
        <dbReference type="PROSITE" id="PS50405"/>
    </source>
</evidence>
<dbReference type="SFLD" id="SFLDS00019">
    <property type="entry name" value="Glutathione_Transferase_(cytos"/>
    <property type="match status" value="1"/>
</dbReference>
<accession>A0AA41ZEA6</accession>
<feature type="binding site" evidence="2">
    <location>
        <position position="91"/>
    </location>
    <ligand>
        <name>glutathione</name>
        <dbReference type="ChEBI" id="CHEBI:57925"/>
    </ligand>
</feature>
<dbReference type="Pfam" id="PF13409">
    <property type="entry name" value="GST_N_2"/>
    <property type="match status" value="1"/>
</dbReference>
<dbReference type="Gene3D" id="3.40.30.10">
    <property type="entry name" value="Glutaredoxin"/>
    <property type="match status" value="1"/>
</dbReference>
<dbReference type="SUPFAM" id="SSF47616">
    <property type="entry name" value="GST C-terminal domain-like"/>
    <property type="match status" value="1"/>
</dbReference>
<feature type="active site" description="Nucleophile" evidence="1">
    <location>
        <position position="58"/>
    </location>
</feature>
<evidence type="ECO:0000256" key="2">
    <source>
        <dbReference type="PIRSR" id="PIRSR015753-2"/>
    </source>
</evidence>
<gene>
    <name evidence="5" type="ORF">OQ287_01925</name>
</gene>
<evidence type="ECO:0000256" key="1">
    <source>
        <dbReference type="PIRSR" id="PIRSR015753-1"/>
    </source>
</evidence>
<dbReference type="SFLD" id="SFLDG01148">
    <property type="entry name" value="Xi_(cytGST)"/>
    <property type="match status" value="1"/>
</dbReference>
<dbReference type="GO" id="GO:0004364">
    <property type="term" value="F:glutathione transferase activity"/>
    <property type="evidence" value="ECO:0007669"/>
    <property type="project" value="InterPro"/>
</dbReference>
<dbReference type="CDD" id="cd03190">
    <property type="entry name" value="GST_C_Omega_like"/>
    <property type="match status" value="1"/>
</dbReference>
<feature type="site" description="Lowers pKa of active site Cys" evidence="3">
    <location>
        <position position="247"/>
    </location>
</feature>
<sequence>MGLLVEGQWKDQWYDTDGNKGEFIREQARLRQWVGAQGSDADRLAEAERYHLYVSLACPWAHRVLILRALKGLEALIGVSVTSPIMGSNGWTYHQEEGSSGDALNGVTFHHQLYTLTDPRYTGRVTVPVLWDSQAHDIVNNESAELLRMLNSAFDELTGNTLDFYPEVLRAEIDAVNERVYHAINNGVYKAGFATEQSVYEEHVTTLFEALDEMNDRLGQQRYLTGEYLTEADIRLFTTLIRFDAVYHGHFKCNIRRIEDYPHLSGYLRELYQWPGIRETVCMDHIQRHYYMSHPTINPNRIVPRGPDLALDRPHGREHLTGRGIMSKAR</sequence>
<evidence type="ECO:0000313" key="6">
    <source>
        <dbReference type="Proteomes" id="UP001165678"/>
    </source>
</evidence>
<dbReference type="InterPro" id="IPR004045">
    <property type="entry name" value="Glutathione_S-Trfase_N"/>
</dbReference>